<dbReference type="RefSeq" id="WP_307280657.1">
    <property type="nucleotide sequence ID" value="NZ_JAUSVX010000014.1"/>
</dbReference>
<comment type="caution">
    <text evidence="1">The sequence shown here is derived from an EMBL/GenBank/DDBJ whole genome shotgun (WGS) entry which is preliminary data.</text>
</comment>
<name>A0ABU0JFD9_9HYPH</name>
<dbReference type="Proteomes" id="UP001242480">
    <property type="component" value="Unassembled WGS sequence"/>
</dbReference>
<proteinExistence type="predicted"/>
<evidence type="ECO:0000313" key="1">
    <source>
        <dbReference type="EMBL" id="MDQ0473001.1"/>
    </source>
</evidence>
<sequence>MKPAAAGRHAVPARALRIRRAGLLVTVMACLPADLTVNSGGSGGRLRLHHFVMALVRPGGYDWPARRNLSACRDEWAYV</sequence>
<keyword evidence="2" id="KW-1185">Reference proteome</keyword>
<protein>
    <submittedName>
        <fullName evidence="1">Uncharacterized protein</fullName>
    </submittedName>
</protein>
<organism evidence="1 2">
    <name type="scientific">Labrys wisconsinensis</name>
    <dbReference type="NCBI Taxonomy" id="425677"/>
    <lineage>
        <taxon>Bacteria</taxon>
        <taxon>Pseudomonadati</taxon>
        <taxon>Pseudomonadota</taxon>
        <taxon>Alphaproteobacteria</taxon>
        <taxon>Hyphomicrobiales</taxon>
        <taxon>Xanthobacteraceae</taxon>
        <taxon>Labrys</taxon>
    </lineage>
</organism>
<evidence type="ECO:0000313" key="2">
    <source>
        <dbReference type="Proteomes" id="UP001242480"/>
    </source>
</evidence>
<reference evidence="1 2" key="1">
    <citation type="submission" date="2023-07" db="EMBL/GenBank/DDBJ databases">
        <title>Genomic Encyclopedia of Type Strains, Phase IV (KMG-IV): sequencing the most valuable type-strain genomes for metagenomic binning, comparative biology and taxonomic classification.</title>
        <authorList>
            <person name="Goeker M."/>
        </authorList>
    </citation>
    <scope>NUCLEOTIDE SEQUENCE [LARGE SCALE GENOMIC DNA]</scope>
    <source>
        <strain evidence="1 2">DSM 19619</strain>
    </source>
</reference>
<accession>A0ABU0JFD9</accession>
<dbReference type="EMBL" id="JAUSVX010000014">
    <property type="protein sequence ID" value="MDQ0473001.1"/>
    <property type="molecule type" value="Genomic_DNA"/>
</dbReference>
<gene>
    <name evidence="1" type="ORF">QO011_006034</name>
</gene>